<proteinExistence type="inferred from homology"/>
<dbReference type="EC" id="3.3.2.9" evidence="6"/>
<evidence type="ECO:0000313" key="10">
    <source>
        <dbReference type="Proteomes" id="UP001153954"/>
    </source>
</evidence>
<evidence type="ECO:0000259" key="8">
    <source>
        <dbReference type="Pfam" id="PF06441"/>
    </source>
</evidence>
<dbReference type="SUPFAM" id="SSF53474">
    <property type="entry name" value="alpha/beta-Hydrolases"/>
    <property type="match status" value="1"/>
</dbReference>
<dbReference type="PIRSF" id="PIRSF001112">
    <property type="entry name" value="Epoxide_hydrolase"/>
    <property type="match status" value="1"/>
</dbReference>
<evidence type="ECO:0000256" key="6">
    <source>
        <dbReference type="PIRNR" id="PIRNR001112"/>
    </source>
</evidence>
<dbReference type="PRINTS" id="PR00412">
    <property type="entry name" value="EPOXHYDRLASE"/>
</dbReference>
<dbReference type="InterPro" id="IPR000639">
    <property type="entry name" value="Epox_hydrolase-like"/>
</dbReference>
<keyword evidence="4 6" id="KW-0058">Aromatic hydrocarbons catabolism</keyword>
<dbReference type="GO" id="GO:0097176">
    <property type="term" value="P:epoxide metabolic process"/>
    <property type="evidence" value="ECO:0007669"/>
    <property type="project" value="TreeGrafter"/>
</dbReference>
<feature type="active site" description="Proton acceptor" evidence="7">
    <location>
        <position position="438"/>
    </location>
</feature>
<dbReference type="GO" id="GO:0005789">
    <property type="term" value="C:endoplasmic reticulum membrane"/>
    <property type="evidence" value="ECO:0007669"/>
    <property type="project" value="UniProtKB-SubCell"/>
</dbReference>
<gene>
    <name evidence="9" type="ORF">EEDITHA_LOCUS13216</name>
</gene>
<evidence type="ECO:0000256" key="2">
    <source>
        <dbReference type="ARBA" id="ARBA00004111"/>
    </source>
</evidence>
<keyword evidence="6" id="KW-0472">Membrane</keyword>
<evidence type="ECO:0000256" key="1">
    <source>
        <dbReference type="ARBA" id="ARBA00000221"/>
    </source>
</evidence>
<evidence type="ECO:0000256" key="3">
    <source>
        <dbReference type="ARBA" id="ARBA00010088"/>
    </source>
</evidence>
<comment type="catalytic activity">
    <reaction evidence="1 6">
        <text>1-(4-methoxyphenyl)-N-methyl-N-[(3-methyloxetan-3-yl)methyl]methanamine + H2O = 2-{[(4-methoxybenzyl)(methyl)amino]methyl}-2-methylpropane-1,3-diol</text>
        <dbReference type="Rhea" id="RHEA:55764"/>
        <dbReference type="ChEBI" id="CHEBI:15377"/>
        <dbReference type="ChEBI" id="CHEBI:139161"/>
        <dbReference type="ChEBI" id="CHEBI:139164"/>
        <dbReference type="EC" id="3.3.2.9"/>
    </reaction>
</comment>
<dbReference type="EMBL" id="CAKOGL010000019">
    <property type="protein sequence ID" value="CAH2098061.1"/>
    <property type="molecule type" value="Genomic_DNA"/>
</dbReference>
<organism evidence="9 10">
    <name type="scientific">Euphydryas editha</name>
    <name type="common">Edith's checkerspot</name>
    <dbReference type="NCBI Taxonomy" id="104508"/>
    <lineage>
        <taxon>Eukaryota</taxon>
        <taxon>Metazoa</taxon>
        <taxon>Ecdysozoa</taxon>
        <taxon>Arthropoda</taxon>
        <taxon>Hexapoda</taxon>
        <taxon>Insecta</taxon>
        <taxon>Pterygota</taxon>
        <taxon>Neoptera</taxon>
        <taxon>Endopterygota</taxon>
        <taxon>Lepidoptera</taxon>
        <taxon>Glossata</taxon>
        <taxon>Ditrysia</taxon>
        <taxon>Papilionoidea</taxon>
        <taxon>Nymphalidae</taxon>
        <taxon>Nymphalinae</taxon>
        <taxon>Euphydryas</taxon>
    </lineage>
</organism>
<dbReference type="PANTHER" id="PTHR21661:SF35">
    <property type="entry name" value="EPOXIDE HYDROLASE"/>
    <property type="match status" value="1"/>
</dbReference>
<accession>A0AAU9UJI6</accession>
<evidence type="ECO:0000256" key="5">
    <source>
        <dbReference type="ARBA" id="ARBA00022801"/>
    </source>
</evidence>
<evidence type="ECO:0000313" key="9">
    <source>
        <dbReference type="EMBL" id="CAH2098061.1"/>
    </source>
</evidence>
<keyword evidence="6" id="KW-0256">Endoplasmic reticulum</keyword>
<feature type="active site" description="Proton donor" evidence="7">
    <location>
        <position position="373"/>
    </location>
</feature>
<protein>
    <recommendedName>
        <fullName evidence="6">Epoxide hydrolase</fullName>
        <ecNumber evidence="6">3.3.2.9</ecNumber>
    </recommendedName>
</protein>
<dbReference type="Proteomes" id="UP001153954">
    <property type="component" value="Unassembled WGS sequence"/>
</dbReference>
<reference evidence="9" key="1">
    <citation type="submission" date="2022-03" db="EMBL/GenBank/DDBJ databases">
        <authorList>
            <person name="Tunstrom K."/>
        </authorList>
    </citation>
    <scope>NUCLEOTIDE SEQUENCE</scope>
</reference>
<evidence type="ECO:0000256" key="7">
    <source>
        <dbReference type="PIRSR" id="PIRSR001112-1"/>
    </source>
</evidence>
<comment type="caution">
    <text evidence="9">The sequence shown here is derived from an EMBL/GenBank/DDBJ whole genome shotgun (WGS) entry which is preliminary data.</text>
</comment>
<keyword evidence="5 6" id="KW-0378">Hydrolase</keyword>
<feature type="domain" description="Epoxide hydrolase N-terminal" evidence="8">
    <location>
        <begin position="52"/>
        <end position="161"/>
    </location>
</feature>
<dbReference type="InterPro" id="IPR016292">
    <property type="entry name" value="Epoxide_hydrolase"/>
</dbReference>
<comment type="subcellular location">
    <subcellularLocation>
        <location evidence="6">Endoplasmic reticulum membrane</location>
    </subcellularLocation>
    <subcellularLocation>
        <location evidence="2">Microsome membrane</location>
        <topology evidence="2">Single-pass membrane protein</topology>
    </subcellularLocation>
</comment>
<evidence type="ECO:0000256" key="4">
    <source>
        <dbReference type="ARBA" id="ARBA00022797"/>
    </source>
</evidence>
<comment type="function">
    <text evidence="6">Catalyzes juvenile hormone hydrolysis.</text>
</comment>
<dbReference type="AlphaFoldDB" id="A0AAU9UJI6"/>
<dbReference type="PANTHER" id="PTHR21661">
    <property type="entry name" value="EPOXIDE HYDROLASE 1-RELATED"/>
    <property type="match status" value="1"/>
</dbReference>
<dbReference type="InterPro" id="IPR010497">
    <property type="entry name" value="Epoxide_hydro_N"/>
</dbReference>
<dbReference type="Pfam" id="PF06441">
    <property type="entry name" value="EHN"/>
    <property type="match status" value="1"/>
</dbReference>
<dbReference type="Gene3D" id="3.40.50.1820">
    <property type="entry name" value="alpha/beta hydrolase"/>
    <property type="match status" value="1"/>
</dbReference>
<sequence>MGKFLVFTVLITIIAAATWLALPLMLSESVPELDANEWWGPNDLKGKVDASIKPFQVKFTDEMIKDLKTRLQNKRQLVPPLEGVGFEYGFNTKQIDVWVKYWSEEYKFSEREKFFNKFPQYKTNIQGLDIHFVRVKPKVNPGITVVPLLLLHGWPCSFRDFYEAIPLLTKQDGKYNFTFEVIVPSLPGFGFSDAAVRPGLGTAQIGVIFKNLMNRLGHKTFYIQGGDWGSVIASNMATMFQNDILGYHSNMLFVPNNYAIIKTVLGSFFPSLIMDSQLVDRMYPLWKFFSILIEEFGYFHLQATKPDTFGVALSDSPSGLLSYILEKFSLWTCDQHRVLVDGGLSYYFSKDKLLDNIMVYWITNSITTSMRLYAEDMSHKNQALDLPRQTTVLLQWYSTSVPTWALQAKNEFFYQPPIILKTKYVNLLGVTTLNEGGHFIALEMPQVFADDLFNAVKFFKEYHQIKTEL</sequence>
<keyword evidence="10" id="KW-1185">Reference proteome</keyword>
<dbReference type="InterPro" id="IPR029058">
    <property type="entry name" value="AB_hydrolase_fold"/>
</dbReference>
<comment type="catalytic activity">
    <reaction evidence="6">
        <text>cis-stilbene oxide + H2O = (1R,2R)-hydrobenzoin</text>
        <dbReference type="Rhea" id="RHEA:23900"/>
        <dbReference type="ChEBI" id="CHEBI:15377"/>
        <dbReference type="ChEBI" id="CHEBI:50004"/>
        <dbReference type="ChEBI" id="CHEBI:50014"/>
        <dbReference type="EC" id="3.3.2.9"/>
    </reaction>
</comment>
<dbReference type="GO" id="GO:0033961">
    <property type="term" value="F:cis-stilbene-oxide hydrolase activity"/>
    <property type="evidence" value="ECO:0007669"/>
    <property type="project" value="UniProtKB-UniRule"/>
</dbReference>
<feature type="active site" description="Nucleophile" evidence="7">
    <location>
        <position position="227"/>
    </location>
</feature>
<comment type="similarity">
    <text evidence="3 6">Belongs to the peptidase S33 family.</text>
</comment>
<name>A0AAU9UJI6_EUPED</name>